<feature type="transmembrane region" description="Helical" evidence="8">
    <location>
        <begin position="296"/>
        <end position="317"/>
    </location>
</feature>
<dbReference type="InterPro" id="IPR005828">
    <property type="entry name" value="MFS_sugar_transport-like"/>
</dbReference>
<protein>
    <recommendedName>
        <fullName evidence="9">Major facilitator superfamily (MFS) profile domain-containing protein</fullName>
    </recommendedName>
</protein>
<feature type="domain" description="Major facilitator superfamily (MFS) profile" evidence="9">
    <location>
        <begin position="16"/>
        <end position="454"/>
    </location>
</feature>
<feature type="transmembrane region" description="Helical" evidence="8">
    <location>
        <begin position="329"/>
        <end position="350"/>
    </location>
</feature>
<keyword evidence="7 8" id="KW-0472">Membrane</keyword>
<evidence type="ECO:0000256" key="1">
    <source>
        <dbReference type="ARBA" id="ARBA00004651"/>
    </source>
</evidence>
<keyword evidence="4" id="KW-0762">Sugar transport</keyword>
<evidence type="ECO:0000256" key="7">
    <source>
        <dbReference type="ARBA" id="ARBA00023136"/>
    </source>
</evidence>
<evidence type="ECO:0000256" key="6">
    <source>
        <dbReference type="ARBA" id="ARBA00022989"/>
    </source>
</evidence>
<dbReference type="PANTHER" id="PTHR48021:SF33">
    <property type="entry name" value="AT22075P-RELATED"/>
    <property type="match status" value="1"/>
</dbReference>
<keyword evidence="6 8" id="KW-1133">Transmembrane helix</keyword>
<feature type="transmembrane region" description="Helical" evidence="8">
    <location>
        <begin position="112"/>
        <end position="134"/>
    </location>
</feature>
<dbReference type="SUPFAM" id="SSF103473">
    <property type="entry name" value="MFS general substrate transporter"/>
    <property type="match status" value="1"/>
</dbReference>
<dbReference type="InterPro" id="IPR005829">
    <property type="entry name" value="Sugar_transporter_CS"/>
</dbReference>
<organism evidence="10 11">
    <name type="scientific">Chironomus riparius</name>
    <dbReference type="NCBI Taxonomy" id="315576"/>
    <lineage>
        <taxon>Eukaryota</taxon>
        <taxon>Metazoa</taxon>
        <taxon>Ecdysozoa</taxon>
        <taxon>Arthropoda</taxon>
        <taxon>Hexapoda</taxon>
        <taxon>Insecta</taxon>
        <taxon>Pterygota</taxon>
        <taxon>Neoptera</taxon>
        <taxon>Endopterygota</taxon>
        <taxon>Diptera</taxon>
        <taxon>Nematocera</taxon>
        <taxon>Chironomoidea</taxon>
        <taxon>Chironomidae</taxon>
        <taxon>Chironominae</taxon>
        <taxon>Chironomus</taxon>
    </lineage>
</organism>
<dbReference type="GO" id="GO:0022857">
    <property type="term" value="F:transmembrane transporter activity"/>
    <property type="evidence" value="ECO:0007669"/>
    <property type="project" value="InterPro"/>
</dbReference>
<dbReference type="Pfam" id="PF00083">
    <property type="entry name" value="Sugar_tr"/>
    <property type="match status" value="1"/>
</dbReference>
<feature type="transmembrane region" description="Helical" evidence="8">
    <location>
        <begin position="87"/>
        <end position="106"/>
    </location>
</feature>
<dbReference type="Gene3D" id="1.20.1250.20">
    <property type="entry name" value="MFS general substrate transporter like domains"/>
    <property type="match status" value="1"/>
</dbReference>
<gene>
    <name evidence="10" type="ORF">CHIRRI_LOCUS4652</name>
</gene>
<dbReference type="InterPro" id="IPR050549">
    <property type="entry name" value="MFS_Trehalose_Transporter"/>
</dbReference>
<dbReference type="GO" id="GO:0005886">
    <property type="term" value="C:plasma membrane"/>
    <property type="evidence" value="ECO:0007669"/>
    <property type="project" value="UniProtKB-SubCell"/>
</dbReference>
<evidence type="ECO:0000256" key="4">
    <source>
        <dbReference type="ARBA" id="ARBA00022597"/>
    </source>
</evidence>
<feature type="transmembrane region" description="Helical" evidence="8">
    <location>
        <begin position="263"/>
        <end position="284"/>
    </location>
</feature>
<dbReference type="InterPro" id="IPR036259">
    <property type="entry name" value="MFS_trans_sf"/>
</dbReference>
<reference evidence="10" key="1">
    <citation type="submission" date="2022-01" db="EMBL/GenBank/DDBJ databases">
        <authorList>
            <person name="King R."/>
        </authorList>
    </citation>
    <scope>NUCLEOTIDE SEQUENCE</scope>
</reference>
<proteinExistence type="predicted"/>
<dbReference type="Proteomes" id="UP001153620">
    <property type="component" value="Chromosome 2"/>
</dbReference>
<keyword evidence="11" id="KW-1185">Reference proteome</keyword>
<feature type="transmembrane region" description="Helical" evidence="8">
    <location>
        <begin position="431"/>
        <end position="450"/>
    </location>
</feature>
<accession>A0A9N9RS26</accession>
<keyword evidence="5 8" id="KW-0812">Transmembrane</keyword>
<feature type="transmembrane region" description="Helical" evidence="8">
    <location>
        <begin position="146"/>
        <end position="164"/>
    </location>
</feature>
<name>A0A9N9RS26_9DIPT</name>
<dbReference type="EMBL" id="OU895878">
    <property type="protein sequence ID" value="CAG9801731.1"/>
    <property type="molecule type" value="Genomic_DNA"/>
</dbReference>
<feature type="transmembrane region" description="Helical" evidence="8">
    <location>
        <begin position="362"/>
        <end position="387"/>
    </location>
</feature>
<reference evidence="10" key="2">
    <citation type="submission" date="2022-10" db="EMBL/GenBank/DDBJ databases">
        <authorList>
            <consortium name="ENA_rothamsted_submissions"/>
            <consortium name="culmorum"/>
            <person name="King R."/>
        </authorList>
    </citation>
    <scope>NUCLEOTIDE SEQUENCE</scope>
</reference>
<dbReference type="PROSITE" id="PS50850">
    <property type="entry name" value="MFS"/>
    <property type="match status" value="1"/>
</dbReference>
<evidence type="ECO:0000259" key="9">
    <source>
        <dbReference type="PROSITE" id="PS50850"/>
    </source>
</evidence>
<dbReference type="PANTHER" id="PTHR48021">
    <property type="match status" value="1"/>
</dbReference>
<dbReference type="FunFam" id="1.20.1250.20:FF:000218">
    <property type="entry name" value="facilitated trehalose transporter Tret1"/>
    <property type="match status" value="1"/>
</dbReference>
<evidence type="ECO:0000256" key="5">
    <source>
        <dbReference type="ARBA" id="ARBA00022692"/>
    </source>
</evidence>
<feature type="transmembrane region" description="Helical" evidence="8">
    <location>
        <begin position="399"/>
        <end position="419"/>
    </location>
</feature>
<dbReference type="PROSITE" id="PS00216">
    <property type="entry name" value="SUGAR_TRANSPORT_1"/>
    <property type="match status" value="1"/>
</dbReference>
<evidence type="ECO:0000313" key="10">
    <source>
        <dbReference type="EMBL" id="CAG9801731.1"/>
    </source>
</evidence>
<dbReference type="OrthoDB" id="6612291at2759"/>
<feature type="transmembrane region" description="Helical" evidence="8">
    <location>
        <begin position="12"/>
        <end position="33"/>
    </location>
</feature>
<dbReference type="InterPro" id="IPR020846">
    <property type="entry name" value="MFS_dom"/>
</dbReference>
<evidence type="ECO:0000256" key="2">
    <source>
        <dbReference type="ARBA" id="ARBA00022448"/>
    </source>
</evidence>
<feature type="transmembrane region" description="Helical" evidence="8">
    <location>
        <begin position="170"/>
        <end position="191"/>
    </location>
</feature>
<evidence type="ECO:0000256" key="8">
    <source>
        <dbReference type="SAM" id="Phobius"/>
    </source>
</evidence>
<evidence type="ECO:0000256" key="3">
    <source>
        <dbReference type="ARBA" id="ARBA00022475"/>
    </source>
</evidence>
<evidence type="ECO:0000313" key="11">
    <source>
        <dbReference type="Proteomes" id="UP001153620"/>
    </source>
</evidence>
<feature type="transmembrane region" description="Helical" evidence="8">
    <location>
        <begin position="60"/>
        <end position="80"/>
    </location>
</feature>
<dbReference type="AlphaFoldDB" id="A0A9N9RS26"/>
<sequence length="484" mass="53855">MTIQILQKEYRYQYLAAFIVQLTAFIFGIVIGFTGPNLELFKSEHSPLKNGRITEEEESWISSLSAFGAIGFVLIFGWISERFGRKVAILLIGIPQTLSWVFMVLADDVLLIYISRLLSGVAGAGCFFVVPVYVAEISDKRIRGTLCASFSVICNIGIFLEFIIAEYTHFATAAIFVCLVSVAFVVGFLFMPESPQYLISKRKYDAAEIAFKFLRGQKPTEQLVANHLDDFNSLRQISKDDKSESQLKIFRQHISQPGTMKGILIAVVVAQFPVMSGCFVLITFNQGIFKAADASLLSVFWSSLAFAFIQIIAAICTAKYVDKVGRRKILIGSSFSTAFCLAIFGAYMFLKTRTSVDLTSVSWIALVSLLVQVFVSSIGIIPVPNFYAPEILDQKVRGLVISVCSWWSWIEGFLVIKFYPSIAESFGIDSVMFFFALTCCFCGLFTVFFLPETKGRNIEDIVKSIGKSDDDNNNNDSDKAVQVS</sequence>
<keyword evidence="2" id="KW-0813">Transport</keyword>
<comment type="subcellular location">
    <subcellularLocation>
        <location evidence="1">Cell membrane</location>
        <topology evidence="1">Multi-pass membrane protein</topology>
    </subcellularLocation>
</comment>
<keyword evidence="3" id="KW-1003">Cell membrane</keyword>